<dbReference type="GeneID" id="90610858"/>
<dbReference type="OrthoDB" id="292234at2"/>
<reference evidence="1 2" key="1">
    <citation type="submission" date="2017-06" db="EMBL/GenBank/DDBJ databases">
        <title>Description of Rhodopirellula bahusiensis sp. nov.</title>
        <authorList>
            <person name="Kizina J."/>
            <person name="Harder J."/>
        </authorList>
    </citation>
    <scope>NUCLEOTIDE SEQUENCE [LARGE SCALE GENOMIC DNA]</scope>
    <source>
        <strain evidence="1 2">SWK21</strain>
    </source>
</reference>
<accession>A0A2G1W1J2</accession>
<dbReference type="Proteomes" id="UP000225740">
    <property type="component" value="Unassembled WGS sequence"/>
</dbReference>
<comment type="caution">
    <text evidence="1">The sequence shown here is derived from an EMBL/GenBank/DDBJ whole genome shotgun (WGS) entry which is preliminary data.</text>
</comment>
<proteinExistence type="predicted"/>
<organism evidence="1 2">
    <name type="scientific">Rhodopirellula bahusiensis</name>
    <dbReference type="NCBI Taxonomy" id="2014065"/>
    <lineage>
        <taxon>Bacteria</taxon>
        <taxon>Pseudomonadati</taxon>
        <taxon>Planctomycetota</taxon>
        <taxon>Planctomycetia</taxon>
        <taxon>Pirellulales</taxon>
        <taxon>Pirellulaceae</taxon>
        <taxon>Rhodopirellula</taxon>
    </lineage>
</organism>
<protein>
    <submittedName>
        <fullName evidence="1">Uncharacterized protein</fullName>
    </submittedName>
</protein>
<dbReference type="AlphaFoldDB" id="A0A2G1W1J2"/>
<evidence type="ECO:0000313" key="2">
    <source>
        <dbReference type="Proteomes" id="UP000225740"/>
    </source>
</evidence>
<dbReference type="RefSeq" id="WP_099263017.1">
    <property type="nucleotide sequence ID" value="NZ_NIZW01000021.1"/>
</dbReference>
<evidence type="ECO:0000313" key="1">
    <source>
        <dbReference type="EMBL" id="PHQ32896.1"/>
    </source>
</evidence>
<dbReference type="EMBL" id="NIZW01000021">
    <property type="protein sequence ID" value="PHQ32896.1"/>
    <property type="molecule type" value="Genomic_DNA"/>
</dbReference>
<sequence length="112" mass="12744">MSVPYDRALALLDECNGDDLWSIEHCQLRRVPQEWIDELADAFETSYRFRDQTISVPDPAGRRVVNQYHGVRDVDLAVKLGKQLGVNVESIQSISLTRQSLVRNIKDAVFEG</sequence>
<gene>
    <name evidence="1" type="ORF">CEE69_23170</name>
</gene>
<name>A0A2G1W1J2_9BACT</name>
<keyword evidence="2" id="KW-1185">Reference proteome</keyword>